<dbReference type="PANTHER" id="PTHR43172:SF1">
    <property type="entry name" value="ADENYLOSUCCINATE LYASE"/>
    <property type="match status" value="1"/>
</dbReference>
<comment type="catalytic activity">
    <reaction evidence="8">
        <text>(2S)-2-[5-amino-1-(5-phospho-beta-D-ribosyl)imidazole-4-carboxamido]succinate = 5-amino-1-(5-phospho-beta-D-ribosyl)imidazole-4-carboxamide + fumarate</text>
        <dbReference type="Rhea" id="RHEA:23920"/>
        <dbReference type="ChEBI" id="CHEBI:29806"/>
        <dbReference type="ChEBI" id="CHEBI:58443"/>
        <dbReference type="ChEBI" id="CHEBI:58475"/>
        <dbReference type="EC" id="4.3.2.2"/>
    </reaction>
    <physiologicalReaction direction="left-to-right" evidence="8">
        <dbReference type="Rhea" id="RHEA:23921"/>
    </physiologicalReaction>
</comment>
<accession>A0A1I7DLQ3</accession>
<dbReference type="FunFam" id="1.20.200.10:FF:000008">
    <property type="entry name" value="Adenylosuccinate lyase"/>
    <property type="match status" value="1"/>
</dbReference>
<feature type="domain" description="Adenylosuccinate lyase C-terminal" evidence="13">
    <location>
        <begin position="352"/>
        <end position="439"/>
    </location>
</feature>
<evidence type="ECO:0000256" key="9">
    <source>
        <dbReference type="ARBA" id="ARBA00030717"/>
    </source>
</evidence>
<comment type="pathway">
    <text evidence="1 12">Purine metabolism; IMP biosynthesis via de novo pathway; 5-amino-1-(5-phospho-D-ribosyl)imidazole-4-carboxamide from 5-amino-1-(5-phospho-D-ribosyl)imidazole-4-carboxylate: step 2/2.</text>
</comment>
<dbReference type="Pfam" id="PF10397">
    <property type="entry name" value="ADSL_C"/>
    <property type="match status" value="1"/>
</dbReference>
<proteinExistence type="inferred from homology"/>
<evidence type="ECO:0000256" key="6">
    <source>
        <dbReference type="ARBA" id="ARBA00022755"/>
    </source>
</evidence>
<evidence type="ECO:0000256" key="8">
    <source>
        <dbReference type="ARBA" id="ARBA00024477"/>
    </source>
</evidence>
<dbReference type="UniPathway" id="UPA00074">
    <property type="reaction ID" value="UER00132"/>
</dbReference>
<dbReference type="PANTHER" id="PTHR43172">
    <property type="entry name" value="ADENYLOSUCCINATE LYASE"/>
    <property type="match status" value="1"/>
</dbReference>
<dbReference type="AlphaFoldDB" id="A0A1I7DLQ3"/>
<evidence type="ECO:0000256" key="2">
    <source>
        <dbReference type="ARBA" id="ARBA00004734"/>
    </source>
</evidence>
<comment type="catalytic activity">
    <reaction evidence="10">
        <text>N(6)-(1,2-dicarboxyethyl)-AMP = fumarate + AMP</text>
        <dbReference type="Rhea" id="RHEA:16853"/>
        <dbReference type="ChEBI" id="CHEBI:29806"/>
        <dbReference type="ChEBI" id="CHEBI:57567"/>
        <dbReference type="ChEBI" id="CHEBI:456215"/>
        <dbReference type="EC" id="4.3.2.2"/>
    </reaction>
    <physiologicalReaction direction="left-to-right" evidence="10">
        <dbReference type="Rhea" id="RHEA:16854"/>
    </physiologicalReaction>
</comment>
<dbReference type="FunFam" id="1.10.40.30:FF:000007">
    <property type="entry name" value="Adenylosuccinate lyase"/>
    <property type="match status" value="1"/>
</dbReference>
<dbReference type="RefSeq" id="WP_083417380.1">
    <property type="nucleotide sequence ID" value="NZ_FPBD01000009.1"/>
</dbReference>
<dbReference type="Gene3D" id="1.20.200.10">
    <property type="entry name" value="Fumarase/aspartase (Central domain)"/>
    <property type="match status" value="1"/>
</dbReference>
<dbReference type="SMART" id="SM00998">
    <property type="entry name" value="ADSL_C"/>
    <property type="match status" value="1"/>
</dbReference>
<comment type="similarity">
    <text evidence="3 12">Belongs to the lyase 1 family. Adenylosuccinate lyase subfamily.</text>
</comment>
<organism evidence="14 15">
    <name type="scientific">Pseudovibrio denitrificans</name>
    <dbReference type="NCBI Taxonomy" id="258256"/>
    <lineage>
        <taxon>Bacteria</taxon>
        <taxon>Pseudomonadati</taxon>
        <taxon>Pseudomonadota</taxon>
        <taxon>Alphaproteobacteria</taxon>
        <taxon>Hyphomicrobiales</taxon>
        <taxon>Stappiaceae</taxon>
        <taxon>Pseudovibrio</taxon>
    </lineage>
</organism>
<evidence type="ECO:0000256" key="1">
    <source>
        <dbReference type="ARBA" id="ARBA00004706"/>
    </source>
</evidence>
<dbReference type="NCBIfam" id="TIGR00928">
    <property type="entry name" value="purB"/>
    <property type="match status" value="1"/>
</dbReference>
<comment type="pathway">
    <text evidence="2 12">Purine metabolism; AMP biosynthesis via de novo pathway; AMP from IMP: step 2/2.</text>
</comment>
<dbReference type="Pfam" id="PF00206">
    <property type="entry name" value="Lyase_1"/>
    <property type="match status" value="1"/>
</dbReference>
<keyword evidence="6 12" id="KW-0658">Purine biosynthesis</keyword>
<evidence type="ECO:0000256" key="5">
    <source>
        <dbReference type="ARBA" id="ARBA00017058"/>
    </source>
</evidence>
<dbReference type="GO" id="GO:0005829">
    <property type="term" value="C:cytosol"/>
    <property type="evidence" value="ECO:0007669"/>
    <property type="project" value="TreeGrafter"/>
</dbReference>
<dbReference type="PROSITE" id="PS00163">
    <property type="entry name" value="FUMARATE_LYASES"/>
    <property type="match status" value="1"/>
</dbReference>
<evidence type="ECO:0000259" key="13">
    <source>
        <dbReference type="SMART" id="SM00998"/>
    </source>
</evidence>
<gene>
    <name evidence="14" type="ORF">SAMN05444141_109132</name>
</gene>
<dbReference type="CDD" id="cd01360">
    <property type="entry name" value="Adenylsuccinate_lyase_1"/>
    <property type="match status" value="1"/>
</dbReference>
<evidence type="ECO:0000256" key="12">
    <source>
        <dbReference type="RuleBase" id="RU361172"/>
    </source>
</evidence>
<name>A0A1I7DLQ3_9HYPH</name>
<dbReference type="PRINTS" id="PR00145">
    <property type="entry name" value="ARGSUCLYASE"/>
</dbReference>
<dbReference type="EMBL" id="FPBD01000009">
    <property type="protein sequence ID" value="SFU12628.1"/>
    <property type="molecule type" value="Genomic_DNA"/>
</dbReference>
<dbReference type="SUPFAM" id="SSF48557">
    <property type="entry name" value="L-aspartase-like"/>
    <property type="match status" value="1"/>
</dbReference>
<dbReference type="GO" id="GO:0044208">
    <property type="term" value="P:'de novo' AMP biosynthetic process"/>
    <property type="evidence" value="ECO:0007669"/>
    <property type="project" value="UniProtKB-UniPathway"/>
</dbReference>
<sequence>MIPRYSRPDMVAIWSPETKFRIWFEIEAHACDALAELGVIPKESAAKIWEKGGPATFDIARIDEIERETKHDVIAFLTHLAEIVGPDARFVHQGMTSSDVLDTCFNVQLVRAADILLADMDKLLAALKRRAYEHKDTVTIGRSHGIHAEPVTFGLKMAQAYAEFDRCKKRLELAREEIATCAISGAVGTFANIDPRVEEHVAEKLGLGAEPVSTQVIPRDRHAMFFAVLGVIASSIERLATEVRHLQRTEVLEAEEFFSKGQKGSSAMPHKRNPVLTENLTGLARMVRSYAMPAMENVALWHERDISHSSVERMIGPDATVTLDFALARLTNVMENLVVYPERMMGNMDRLGGLVHSQRILLALTQAGASREDSYRLVQRNAMKVWDSYQVSGSADVDFLTELLNDEDVRKHLSEEQIRERFDLGYHTKNVDVIFKRVFGEA</sequence>
<dbReference type="InterPro" id="IPR019468">
    <property type="entry name" value="AdenyloSucc_lyase_C"/>
</dbReference>
<protein>
    <recommendedName>
        <fullName evidence="5 11">Adenylosuccinate lyase</fullName>
        <shortName evidence="12">ASL</shortName>
        <ecNumber evidence="4 11">4.3.2.2</ecNumber>
    </recommendedName>
    <alternativeName>
        <fullName evidence="9 12">Adenylosuccinase</fullName>
    </alternativeName>
</protein>
<dbReference type="GO" id="GO:0070626">
    <property type="term" value="F:(S)-2-(5-amino-1-(5-phospho-D-ribosyl)imidazole-4-carboxamido) succinate lyase (fumarate-forming) activity"/>
    <property type="evidence" value="ECO:0007669"/>
    <property type="project" value="TreeGrafter"/>
</dbReference>
<evidence type="ECO:0000256" key="11">
    <source>
        <dbReference type="NCBIfam" id="TIGR00928"/>
    </source>
</evidence>
<dbReference type="InterPro" id="IPR004769">
    <property type="entry name" value="Pur_lyase"/>
</dbReference>
<dbReference type="GO" id="GO:0004018">
    <property type="term" value="F:N6-(1,2-dicarboxyethyl)AMP AMP-lyase (fumarate-forming) activity"/>
    <property type="evidence" value="ECO:0007669"/>
    <property type="project" value="UniProtKB-UniRule"/>
</dbReference>
<evidence type="ECO:0000313" key="14">
    <source>
        <dbReference type="EMBL" id="SFU12628.1"/>
    </source>
</evidence>
<keyword evidence="15" id="KW-1185">Reference proteome</keyword>
<dbReference type="PRINTS" id="PR00149">
    <property type="entry name" value="FUMRATELYASE"/>
</dbReference>
<evidence type="ECO:0000256" key="3">
    <source>
        <dbReference type="ARBA" id="ARBA00008273"/>
    </source>
</evidence>
<dbReference type="InterPro" id="IPR024083">
    <property type="entry name" value="Fumarase/histidase_N"/>
</dbReference>
<dbReference type="InterPro" id="IPR008948">
    <property type="entry name" value="L-Aspartase-like"/>
</dbReference>
<dbReference type="Proteomes" id="UP000183371">
    <property type="component" value="Unassembled WGS sequence"/>
</dbReference>
<dbReference type="InterPro" id="IPR022761">
    <property type="entry name" value="Fumarate_lyase_N"/>
</dbReference>
<keyword evidence="7 12" id="KW-0456">Lyase</keyword>
<evidence type="ECO:0000256" key="4">
    <source>
        <dbReference type="ARBA" id="ARBA00012339"/>
    </source>
</evidence>
<evidence type="ECO:0000256" key="10">
    <source>
        <dbReference type="ARBA" id="ARBA00049115"/>
    </source>
</evidence>
<dbReference type="GO" id="GO:0006189">
    <property type="term" value="P:'de novo' IMP biosynthetic process"/>
    <property type="evidence" value="ECO:0007669"/>
    <property type="project" value="UniProtKB-UniPathway"/>
</dbReference>
<dbReference type="InterPro" id="IPR020557">
    <property type="entry name" value="Fumarate_lyase_CS"/>
</dbReference>
<reference evidence="15" key="1">
    <citation type="submission" date="2016-10" db="EMBL/GenBank/DDBJ databases">
        <authorList>
            <person name="Varghese N."/>
            <person name="Submissions S."/>
        </authorList>
    </citation>
    <scope>NUCLEOTIDE SEQUENCE [LARGE SCALE GENOMIC DNA]</scope>
    <source>
        <strain evidence="15">DSM 17465</strain>
    </source>
</reference>
<dbReference type="Gene3D" id="1.10.275.10">
    <property type="entry name" value="Fumarase/aspartase (N-terminal domain)"/>
    <property type="match status" value="1"/>
</dbReference>
<dbReference type="InterPro" id="IPR000362">
    <property type="entry name" value="Fumarate_lyase_fam"/>
</dbReference>
<dbReference type="EC" id="4.3.2.2" evidence="4 11"/>
<evidence type="ECO:0000313" key="15">
    <source>
        <dbReference type="Proteomes" id="UP000183371"/>
    </source>
</evidence>
<dbReference type="UniPathway" id="UPA00075">
    <property type="reaction ID" value="UER00336"/>
</dbReference>
<evidence type="ECO:0000256" key="7">
    <source>
        <dbReference type="ARBA" id="ARBA00023239"/>
    </source>
</evidence>
<dbReference type="Gene3D" id="1.10.40.30">
    <property type="entry name" value="Fumarase/aspartase (C-terminal domain)"/>
    <property type="match status" value="1"/>
</dbReference>